<dbReference type="Proteomes" id="UP000006352">
    <property type="component" value="Unassembled WGS sequence"/>
</dbReference>
<feature type="region of interest" description="Disordered" evidence="3">
    <location>
        <begin position="539"/>
        <end position="570"/>
    </location>
</feature>
<keyword evidence="5" id="KW-1185">Reference proteome</keyword>
<dbReference type="HOGENOM" id="CLU_451306_0_0_1"/>
<dbReference type="EMBL" id="HE797146">
    <property type="protein sequence ID" value="CCM04222.1"/>
    <property type="molecule type" value="Genomic_DNA"/>
</dbReference>
<dbReference type="GO" id="GO:0101031">
    <property type="term" value="C:protein folding chaperone complex"/>
    <property type="evidence" value="ECO:0007669"/>
    <property type="project" value="TreeGrafter"/>
</dbReference>
<dbReference type="InParanoid" id="J4HZ11"/>
<dbReference type="PANTHER" id="PTHR46423">
    <property type="entry name" value="RNA POLYMERASE II-ASSOCIATED PROTEIN 3"/>
    <property type="match status" value="1"/>
</dbReference>
<feature type="compositionally biased region" description="Low complexity" evidence="3">
    <location>
        <begin position="478"/>
        <end position="493"/>
    </location>
</feature>
<evidence type="ECO:0000256" key="3">
    <source>
        <dbReference type="SAM" id="MobiDB-lite"/>
    </source>
</evidence>
<feature type="region of interest" description="Disordered" evidence="3">
    <location>
        <begin position="478"/>
        <end position="505"/>
    </location>
</feature>
<dbReference type="GeneID" id="24099133"/>
<dbReference type="PANTHER" id="PTHR46423:SF1">
    <property type="entry name" value="RNA POLYMERASE II-ASSOCIATED PROTEIN 3"/>
    <property type="match status" value="1"/>
</dbReference>
<reference evidence="4 5" key="1">
    <citation type="journal article" date="2012" name="Appl. Environ. Microbiol.">
        <title>Short-read sequencing for genomic analysis of the brown rot fungus Fibroporia radiculosa.</title>
        <authorList>
            <person name="Tang J.D."/>
            <person name="Perkins A.D."/>
            <person name="Sonstegard T.S."/>
            <person name="Schroeder S.G."/>
            <person name="Burgess S.C."/>
            <person name="Diehl S.V."/>
        </authorList>
    </citation>
    <scope>NUCLEOTIDE SEQUENCE [LARGE SCALE GENOMIC DNA]</scope>
    <source>
        <strain evidence="4 5">TFFH 294</strain>
    </source>
</reference>
<dbReference type="SMART" id="SM00028">
    <property type="entry name" value="TPR"/>
    <property type="match status" value="3"/>
</dbReference>
<proteinExistence type="predicted"/>
<dbReference type="Pfam" id="PF13181">
    <property type="entry name" value="TPR_8"/>
    <property type="match status" value="1"/>
</dbReference>
<dbReference type="RefSeq" id="XP_012183505.1">
    <property type="nucleotide sequence ID" value="XM_012328115.1"/>
</dbReference>
<feature type="region of interest" description="Disordered" evidence="3">
    <location>
        <begin position="1"/>
        <end position="47"/>
    </location>
</feature>
<evidence type="ECO:0000313" key="5">
    <source>
        <dbReference type="Proteomes" id="UP000006352"/>
    </source>
</evidence>
<dbReference type="AlphaFoldDB" id="J4HZ11"/>
<evidence type="ECO:0000256" key="2">
    <source>
        <dbReference type="PROSITE-ProRule" id="PRU00339"/>
    </source>
</evidence>
<dbReference type="OrthoDB" id="420195at2759"/>
<dbReference type="InterPro" id="IPR019734">
    <property type="entry name" value="TPR_rpt"/>
</dbReference>
<feature type="compositionally biased region" description="Basic residues" evidence="3">
    <location>
        <begin position="1"/>
        <end position="12"/>
    </location>
</feature>
<feature type="repeat" description="TPR" evidence="2">
    <location>
        <begin position="358"/>
        <end position="391"/>
    </location>
</feature>
<feature type="compositionally biased region" description="Basic and acidic residues" evidence="3">
    <location>
        <begin position="35"/>
        <end position="47"/>
    </location>
</feature>
<feature type="compositionally biased region" description="Basic and acidic residues" evidence="3">
    <location>
        <begin position="542"/>
        <end position="557"/>
    </location>
</feature>
<protein>
    <submittedName>
        <fullName evidence="4">Uncharacterized protein</fullName>
    </submittedName>
</protein>
<name>J4HZ11_9APHY</name>
<gene>
    <name evidence="4" type="ORF">FIBRA_06389</name>
</gene>
<dbReference type="STRING" id="599839.J4HZ11"/>
<dbReference type="Pfam" id="PF13432">
    <property type="entry name" value="TPR_16"/>
    <property type="match status" value="1"/>
</dbReference>
<keyword evidence="1 2" id="KW-0802">TPR repeat</keyword>
<evidence type="ECO:0000313" key="4">
    <source>
        <dbReference type="EMBL" id="CCM04222.1"/>
    </source>
</evidence>
<dbReference type="InterPro" id="IPR011990">
    <property type="entry name" value="TPR-like_helical_dom_sf"/>
</dbReference>
<accession>J4HZ11</accession>
<dbReference type="PROSITE" id="PS50005">
    <property type="entry name" value="TPR"/>
    <property type="match status" value="1"/>
</dbReference>
<dbReference type="InterPro" id="IPR051966">
    <property type="entry name" value="RPAP3"/>
</dbReference>
<organism evidence="4 5">
    <name type="scientific">Fibroporia radiculosa</name>
    <dbReference type="NCBI Taxonomy" id="599839"/>
    <lineage>
        <taxon>Eukaryota</taxon>
        <taxon>Fungi</taxon>
        <taxon>Dikarya</taxon>
        <taxon>Basidiomycota</taxon>
        <taxon>Agaricomycotina</taxon>
        <taxon>Agaricomycetes</taxon>
        <taxon>Polyporales</taxon>
        <taxon>Fibroporiaceae</taxon>
        <taxon>Fibroporia</taxon>
    </lineage>
</organism>
<evidence type="ECO:0000256" key="1">
    <source>
        <dbReference type="ARBA" id="ARBA00022803"/>
    </source>
</evidence>
<dbReference type="SUPFAM" id="SSF48452">
    <property type="entry name" value="TPR-like"/>
    <property type="match status" value="1"/>
</dbReference>
<dbReference type="Gene3D" id="1.25.40.10">
    <property type="entry name" value="Tetratricopeptide repeat domain"/>
    <property type="match status" value="1"/>
</dbReference>
<sequence length="587" mass="66182">MPAKYSHVKKRASAQQRKSNSTNHTSHSHLHFRHPPNDHRNPNPHLDRQIGKTVTEAMTAVSQLERAIARILLKRFEQDIARLYSTHLYFIALYQLPTFIMRCTVIGGPGWVAYNADCDEIKDFFRSVISMDLRQAGERVATKSVLWSYTALRHFAISHNVPICKKRGLHSVRLLPHYQALQAHLDSLESMPPPTFTKPPHLGPMTEGFTMIEEACRANPCGASSEELADRLTQLGAGYDRICETIWRVACEFDVRGYGGALREKLTTKWCDCGCSTDHLSEVCEKTVREEEDSSGIRPGKEREWDGRGSGVLGWGTEDEEDLWEVDFDVNPEPGDNDEKAESSMNVNELTELRYLKAEREKELGNAAFKKGDFEQAVKLYEAAHQVEPEMSHYQLNLAAAHLKLHNYAAAELACDLALGQHRSVKGYWRRAQARKAQGRMEGAIQDLRSVLKIQPTNAEALTDLSFLLNTTTEYNVASRSQPSASSSSSAQANLRAKRRLPKTLPFPRTDYDNYRLKISPLPLTIDIPVDLPYFSHLGDSGGKEKSGKPVKPENSDKPTSPSSLKTRPETFTYPSWERYVVRKLSS</sequence>